<gene>
    <name evidence="1" type="ORF">ERJ68_05590</name>
</gene>
<evidence type="ECO:0000313" key="1">
    <source>
        <dbReference type="EMBL" id="TGH21327.1"/>
    </source>
</evidence>
<dbReference type="EMBL" id="SRMN01000076">
    <property type="protein sequence ID" value="TGH21327.1"/>
    <property type="molecule type" value="Genomic_DNA"/>
</dbReference>
<proteinExistence type="predicted"/>
<dbReference type="Proteomes" id="UP000315454">
    <property type="component" value="Unassembled WGS sequence"/>
</dbReference>
<dbReference type="AlphaFoldDB" id="A0A524RUB2"/>
<evidence type="ECO:0000313" key="2">
    <source>
        <dbReference type="Proteomes" id="UP000315454"/>
    </source>
</evidence>
<organism evidence="1 2">
    <name type="scientific">Aphanocapsa feldmannii 277cI</name>
    <dbReference type="NCBI Taxonomy" id="2507554"/>
    <lineage>
        <taxon>Bacteria</taxon>
        <taxon>Bacillati</taxon>
        <taxon>Cyanobacteriota</taxon>
        <taxon>Cyanophyceae</taxon>
        <taxon>Oscillatoriophycideae</taxon>
        <taxon>Chroococcales</taxon>
        <taxon>Microcystaceae</taxon>
        <taxon>Aphanocapsa</taxon>
    </lineage>
</organism>
<accession>A0A524RUB2</accession>
<protein>
    <submittedName>
        <fullName evidence="1">Uncharacterized protein</fullName>
    </submittedName>
</protein>
<reference evidence="1 2" key="1">
    <citation type="journal article" date="2019" name="mSystems">
        <title>Life at home and on the roam: Genomic adaptions reflect the dual lifestyle of an intracellular, facultative symbiont.</title>
        <authorList>
            <person name="Burgsdorf I."/>
        </authorList>
    </citation>
    <scope>NUCLEOTIDE SEQUENCE [LARGE SCALE GENOMIC DNA]</scope>
    <source>
        <strain evidence="1">277cI</strain>
    </source>
</reference>
<comment type="caution">
    <text evidence="1">The sequence shown here is derived from an EMBL/GenBank/DDBJ whole genome shotgun (WGS) entry which is preliminary data.</text>
</comment>
<name>A0A524RUB2_9CHRO</name>
<sequence>MASSDRHVAEFRGLVDWVNGRIASLDATEDYEASYALTQEFSDWILGDGEDTVLAIANPCSRFVGQEPIGLEGSLGNPIQAD</sequence>